<protein>
    <submittedName>
        <fullName evidence="2">Uncharacterized protein</fullName>
    </submittedName>
</protein>
<sequence length="536" mass="61566">MHLPSALWRYWQAIWPAGFQATAHVNMGCATRPGRAAEEDVFSGTHWSEVLLETRGNGLFLFEPEVCVGAAARVPTMAWVLEHVRLELHPGKPYMTLPAGAAASDGGCGALLYFFEGRDEDSAFLAVHYPSMKDAEYACMRFRRCSLTYVRSLVDGCGDDDVSAGDVAHTIESLRHSREELAQQKDMLRLDNTLLYSQYTSNKQAFSESSAMQMQENAALRSQLERCMDRIQSLEGDSQARDGTIRALKEEREHLMDLTMRLQSELETSKEAVQASANSSEETLRQDFKSTLADVYRLRREVKNLRKDNARIANQFHSYKREVNLEYERVEELMYHSTIYEMLMHWILCNDLKVEYYETCHQMRPEEHQAFCERVHAAQEEFRVSVTLARASYINCRTHLFNELLSSISGHKLELPRSKRLLSLALERLDWIFQPESCRLDVREPIWMNQEKFDGLVEALLYKTSDHAWYNKLSYVSALKPILTNDGASDSMLLTLKRQLYESLNQNETLKRQVASMQKALGSKEHWQSILSRAAA</sequence>
<keyword evidence="3" id="KW-1185">Reference proteome</keyword>
<reference evidence="3" key="1">
    <citation type="submission" date="2014-06" db="EMBL/GenBank/DDBJ databases">
        <authorList>
            <person name="Aslett M."/>
            <person name="De Silva N."/>
        </authorList>
    </citation>
    <scope>NUCLEOTIDE SEQUENCE [LARGE SCALE GENOMIC DNA]</scope>
    <source>
        <strain evidence="3">Bond</strain>
    </source>
</reference>
<accession>A0A061D4K6</accession>
<evidence type="ECO:0000256" key="1">
    <source>
        <dbReference type="SAM" id="Coils"/>
    </source>
</evidence>
<dbReference type="OMA" id="DEANMIP"/>
<dbReference type="GeneID" id="24563523"/>
<organism evidence="2 3">
    <name type="scientific">Babesia bigemina</name>
    <dbReference type="NCBI Taxonomy" id="5866"/>
    <lineage>
        <taxon>Eukaryota</taxon>
        <taxon>Sar</taxon>
        <taxon>Alveolata</taxon>
        <taxon>Apicomplexa</taxon>
        <taxon>Aconoidasida</taxon>
        <taxon>Piroplasmida</taxon>
        <taxon>Babesiidae</taxon>
        <taxon>Babesia</taxon>
    </lineage>
</organism>
<dbReference type="STRING" id="5866.A0A061D4K6"/>
<evidence type="ECO:0000313" key="2">
    <source>
        <dbReference type="EMBL" id="CDR94982.1"/>
    </source>
</evidence>
<dbReference type="OrthoDB" id="363951at2759"/>
<proteinExistence type="predicted"/>
<name>A0A061D4K6_BABBI</name>
<dbReference type="VEuPathDB" id="PiroplasmaDB:BBBOND_0201390"/>
<feature type="coiled-coil region" evidence="1">
    <location>
        <begin position="295"/>
        <end position="322"/>
    </location>
</feature>
<dbReference type="RefSeq" id="XP_012767168.1">
    <property type="nucleotide sequence ID" value="XM_012911714.1"/>
</dbReference>
<feature type="coiled-coil region" evidence="1">
    <location>
        <begin position="217"/>
        <end position="265"/>
    </location>
</feature>
<keyword evidence="1" id="KW-0175">Coiled coil</keyword>
<dbReference type="EMBL" id="LK391708">
    <property type="protein sequence ID" value="CDR94982.1"/>
    <property type="molecule type" value="Genomic_DNA"/>
</dbReference>
<gene>
    <name evidence="2" type="ORF">BBBOND_0201390</name>
</gene>
<dbReference type="AlphaFoldDB" id="A0A061D4K6"/>
<evidence type="ECO:0000313" key="3">
    <source>
        <dbReference type="Proteomes" id="UP000033188"/>
    </source>
</evidence>
<dbReference type="KEGG" id="bbig:BBBOND_0201390"/>
<dbReference type="Proteomes" id="UP000033188">
    <property type="component" value="Chromosome 2"/>
</dbReference>